<reference evidence="1 2" key="1">
    <citation type="submission" date="2022-12" db="EMBL/GenBank/DDBJ databases">
        <title>Chromosome-scale assembly of the Ensete ventricosum genome.</title>
        <authorList>
            <person name="Dussert Y."/>
            <person name="Stocks J."/>
            <person name="Wendawek A."/>
            <person name="Woldeyes F."/>
            <person name="Nichols R.A."/>
            <person name="Borrell J.S."/>
        </authorList>
    </citation>
    <scope>NUCLEOTIDE SEQUENCE [LARGE SCALE GENOMIC DNA]</scope>
    <source>
        <strain evidence="2">cv. Maze</strain>
        <tissue evidence="1">Seeds</tissue>
    </source>
</reference>
<dbReference type="AlphaFoldDB" id="A0AAV8QWL3"/>
<dbReference type="EMBL" id="JAQQAF010000006">
    <property type="protein sequence ID" value="KAJ8480172.1"/>
    <property type="molecule type" value="Genomic_DNA"/>
</dbReference>
<sequence length="70" mass="8416">MPFGRSRVFPKALELMQQPKENKRGTVAVEELLRERMTTVPRWFSCEEETMNFMTCMYFQKIQLKLHSET</sequence>
<organism evidence="1 2">
    <name type="scientific">Ensete ventricosum</name>
    <name type="common">Abyssinian banana</name>
    <name type="synonym">Musa ensete</name>
    <dbReference type="NCBI Taxonomy" id="4639"/>
    <lineage>
        <taxon>Eukaryota</taxon>
        <taxon>Viridiplantae</taxon>
        <taxon>Streptophyta</taxon>
        <taxon>Embryophyta</taxon>
        <taxon>Tracheophyta</taxon>
        <taxon>Spermatophyta</taxon>
        <taxon>Magnoliopsida</taxon>
        <taxon>Liliopsida</taxon>
        <taxon>Zingiberales</taxon>
        <taxon>Musaceae</taxon>
        <taxon>Ensete</taxon>
    </lineage>
</organism>
<keyword evidence="2" id="KW-1185">Reference proteome</keyword>
<protein>
    <submittedName>
        <fullName evidence="1">Uncharacterized protein</fullName>
    </submittedName>
</protein>
<evidence type="ECO:0000313" key="2">
    <source>
        <dbReference type="Proteomes" id="UP001222027"/>
    </source>
</evidence>
<evidence type="ECO:0000313" key="1">
    <source>
        <dbReference type="EMBL" id="KAJ8480172.1"/>
    </source>
</evidence>
<comment type="caution">
    <text evidence="1">The sequence shown here is derived from an EMBL/GenBank/DDBJ whole genome shotgun (WGS) entry which is preliminary data.</text>
</comment>
<accession>A0AAV8QWL3</accession>
<dbReference type="Proteomes" id="UP001222027">
    <property type="component" value="Unassembled WGS sequence"/>
</dbReference>
<gene>
    <name evidence="1" type="ORF">OPV22_023899</name>
</gene>
<name>A0AAV8QWL3_ENSVE</name>
<proteinExistence type="predicted"/>